<dbReference type="GO" id="GO:0016020">
    <property type="term" value="C:membrane"/>
    <property type="evidence" value="ECO:0007669"/>
    <property type="project" value="UniProtKB-SubCell"/>
</dbReference>
<dbReference type="PANTHER" id="PTHR11814">
    <property type="entry name" value="SULFATE TRANSPORTER"/>
    <property type="match status" value="1"/>
</dbReference>
<feature type="transmembrane region" description="Helical" evidence="7">
    <location>
        <begin position="122"/>
        <end position="140"/>
    </location>
</feature>
<feature type="binding site" evidence="6">
    <location>
        <position position="633"/>
    </location>
    <ligand>
        <name>Zn(2+)</name>
        <dbReference type="ChEBI" id="CHEBI:29105"/>
    </ligand>
</feature>
<comment type="similarity">
    <text evidence="2">Belongs to the beta-class carbonic anhydrase family.</text>
</comment>
<dbReference type="CDD" id="cd03378">
    <property type="entry name" value="beta_CA_cladeC"/>
    <property type="match status" value="1"/>
</dbReference>
<dbReference type="AlphaFoldDB" id="A0AAU7CGQ2"/>
<dbReference type="GO" id="GO:0008270">
    <property type="term" value="F:zinc ion binding"/>
    <property type="evidence" value="ECO:0007669"/>
    <property type="project" value="InterPro"/>
</dbReference>
<feature type="transmembrane region" description="Helical" evidence="7">
    <location>
        <begin position="41"/>
        <end position="58"/>
    </location>
</feature>
<feature type="transmembrane region" description="Helical" evidence="7">
    <location>
        <begin position="202"/>
        <end position="221"/>
    </location>
</feature>
<sequence length="754" mass="79784">MASNASLSRSTLPRDLAAGSVVFLVALPLCLGVALASNAPLFSGVLAGIVGGILVGMLSGSQTSVSGPAAGLTAIVAAQIASLGSFEAFLMAVVIAGLIQIALGVARAGFLAAFFPSSVIKGLLAAIGVILVLKQIPHVLGHDPNPEGDMSFQQPDHENSFSELFQVFGDIHPGAAVIGLASIALLVVWGRWKRLKNSSIPAPLVVVLLGVGLSLLFRQLGGRWLIDTSHLVQVPLADSLTGYLKFLQHPDFSQWSNPAVYTAALTIAAVASLETLLNLEAVDKLDPQQRVSPPSRELVAQGVGNVVAGLIGGIPVTSVIVRGSVNIHAGSKSKLSAVVHGVLLLVSVTFLPMWLNLIPLSCLAAILLVTGIKLASPVLVKQMWSEGRYQFLPFILTVVSIVLTDLLIGIMIGLAVSIAFILSSNVRRPIRRIVEKHLGGEVIRIELANQVSFFNRAALALAFDEVPRGGHLLLDARNTDYIDPDVLSLIRDFTAQSAPVRGVEVSLVGFRQAYQLKDQTQYVDCSTRDIQSALTPKQVLQLLKEGHDRFRTGQRLTRDFGRQVNATANGQHPLAVVVSCIDSRTPAELILDMGVGDIFSVRVAGNITSRKVLGSIEYGCAVAGAKLILVMGHTRCGAVTAAVDLVGSDVSTADATGCEHLDHIVSDIQLSIAPHSCQGIEQLPPDEKKAFVDNVARRNVLRVVNAMIEESHTLNVLVQSGRIAIVGAMYDVGTGSIELLPAVESNRMPALDPV</sequence>
<feature type="binding site" evidence="6">
    <location>
        <position position="582"/>
    </location>
    <ligand>
        <name>Zn(2+)</name>
        <dbReference type="ChEBI" id="CHEBI:29105"/>
    </ligand>
</feature>
<dbReference type="Pfam" id="PF00916">
    <property type="entry name" value="Sulfate_transp"/>
    <property type="match status" value="1"/>
</dbReference>
<feature type="transmembrane region" description="Helical" evidence="7">
    <location>
        <begin position="259"/>
        <end position="277"/>
    </location>
</feature>
<feature type="transmembrane region" description="Helical" evidence="7">
    <location>
        <begin position="337"/>
        <end position="355"/>
    </location>
</feature>
<evidence type="ECO:0000313" key="9">
    <source>
        <dbReference type="EMBL" id="XBH04228.1"/>
    </source>
</evidence>
<comment type="cofactor">
    <cofactor evidence="6">
        <name>Zn(2+)</name>
        <dbReference type="ChEBI" id="CHEBI:29105"/>
    </cofactor>
    <text evidence="6">Binds 1 zinc ion per subunit.</text>
</comment>
<dbReference type="InterPro" id="IPR036874">
    <property type="entry name" value="Carbonic_anhydrase_sf"/>
</dbReference>
<feature type="binding site" evidence="6">
    <location>
        <position position="636"/>
    </location>
    <ligand>
        <name>Zn(2+)</name>
        <dbReference type="ChEBI" id="CHEBI:29105"/>
    </ligand>
</feature>
<keyword evidence="5 7" id="KW-0472">Membrane</keyword>
<accession>A0AAU7CGQ2</accession>
<name>A0AAU7CGQ2_9BACT</name>
<feature type="transmembrane region" description="Helical" evidence="7">
    <location>
        <begin position="298"/>
        <end position="317"/>
    </location>
</feature>
<evidence type="ECO:0000256" key="6">
    <source>
        <dbReference type="PIRSR" id="PIRSR601765-1"/>
    </source>
</evidence>
<protein>
    <submittedName>
        <fullName evidence="9">SulP family inorganic anion transporter</fullName>
    </submittedName>
</protein>
<dbReference type="SMART" id="SM00947">
    <property type="entry name" value="Pro_CA"/>
    <property type="match status" value="1"/>
</dbReference>
<gene>
    <name evidence="9" type="ORF">V5E97_38940</name>
</gene>
<evidence type="ECO:0000256" key="3">
    <source>
        <dbReference type="ARBA" id="ARBA00022692"/>
    </source>
</evidence>
<dbReference type="Pfam" id="PF00484">
    <property type="entry name" value="Pro_CA"/>
    <property type="match status" value="1"/>
</dbReference>
<keyword evidence="6" id="KW-0862">Zinc</keyword>
<keyword evidence="3 7" id="KW-0812">Transmembrane</keyword>
<dbReference type="GO" id="GO:0055085">
    <property type="term" value="P:transmembrane transport"/>
    <property type="evidence" value="ECO:0007669"/>
    <property type="project" value="InterPro"/>
</dbReference>
<feature type="domain" description="SLC26A/SulP transporter" evidence="8">
    <location>
        <begin position="14"/>
        <end position="395"/>
    </location>
</feature>
<keyword evidence="4 7" id="KW-1133">Transmembrane helix</keyword>
<evidence type="ECO:0000256" key="7">
    <source>
        <dbReference type="SAM" id="Phobius"/>
    </source>
</evidence>
<evidence type="ECO:0000256" key="2">
    <source>
        <dbReference type="ARBA" id="ARBA00006217"/>
    </source>
</evidence>
<dbReference type="GO" id="GO:0004089">
    <property type="term" value="F:carbonate dehydratase activity"/>
    <property type="evidence" value="ECO:0007669"/>
    <property type="project" value="InterPro"/>
</dbReference>
<evidence type="ECO:0000256" key="5">
    <source>
        <dbReference type="ARBA" id="ARBA00023136"/>
    </source>
</evidence>
<evidence type="ECO:0000256" key="4">
    <source>
        <dbReference type="ARBA" id="ARBA00022989"/>
    </source>
</evidence>
<dbReference type="InterPro" id="IPR001765">
    <property type="entry name" value="Carbonic_anhydrase"/>
</dbReference>
<proteinExistence type="inferred from homology"/>
<evidence type="ECO:0000256" key="1">
    <source>
        <dbReference type="ARBA" id="ARBA00004141"/>
    </source>
</evidence>
<dbReference type="SUPFAM" id="SSF53056">
    <property type="entry name" value="beta-carbonic anhydrase, cab"/>
    <property type="match status" value="1"/>
</dbReference>
<dbReference type="InterPro" id="IPR011547">
    <property type="entry name" value="SLC26A/SulP_dom"/>
</dbReference>
<reference evidence="9" key="1">
    <citation type="submission" date="2024-05" db="EMBL/GenBank/DDBJ databases">
        <title>Planctomycetes of the genus Singulisphaera possess chitinolytic capabilities.</title>
        <authorList>
            <person name="Ivanova A."/>
        </authorList>
    </citation>
    <scope>NUCLEOTIDE SEQUENCE</scope>
    <source>
        <strain evidence="9">Ch08T</strain>
    </source>
</reference>
<dbReference type="EMBL" id="CP155447">
    <property type="protein sequence ID" value="XBH04228.1"/>
    <property type="molecule type" value="Genomic_DNA"/>
</dbReference>
<comment type="subcellular location">
    <subcellularLocation>
        <location evidence="1">Membrane</location>
        <topology evidence="1">Multi-pass membrane protein</topology>
    </subcellularLocation>
</comment>
<feature type="binding site" evidence="6">
    <location>
        <position position="580"/>
    </location>
    <ligand>
        <name>Zn(2+)</name>
        <dbReference type="ChEBI" id="CHEBI:29105"/>
    </ligand>
</feature>
<keyword evidence="6" id="KW-0479">Metal-binding</keyword>
<dbReference type="Gene3D" id="3.40.1050.10">
    <property type="entry name" value="Carbonic anhydrase"/>
    <property type="match status" value="1"/>
</dbReference>
<organism evidence="9">
    <name type="scientific">Singulisphaera sp. Ch08</name>
    <dbReference type="NCBI Taxonomy" id="3120278"/>
    <lineage>
        <taxon>Bacteria</taxon>
        <taxon>Pseudomonadati</taxon>
        <taxon>Planctomycetota</taxon>
        <taxon>Planctomycetia</taxon>
        <taxon>Isosphaerales</taxon>
        <taxon>Isosphaeraceae</taxon>
        <taxon>Singulisphaera</taxon>
    </lineage>
</organism>
<dbReference type="RefSeq" id="WP_406696979.1">
    <property type="nucleotide sequence ID" value="NZ_CP155447.1"/>
</dbReference>
<evidence type="ECO:0000259" key="8">
    <source>
        <dbReference type="Pfam" id="PF00916"/>
    </source>
</evidence>
<feature type="transmembrane region" description="Helical" evidence="7">
    <location>
        <begin position="392"/>
        <end position="422"/>
    </location>
</feature>
<feature type="transmembrane region" description="Helical" evidence="7">
    <location>
        <begin position="362"/>
        <end position="380"/>
    </location>
</feature>
<feature type="transmembrane region" description="Helical" evidence="7">
    <location>
        <begin position="171"/>
        <end position="190"/>
    </location>
</feature>
<dbReference type="InterPro" id="IPR001902">
    <property type="entry name" value="SLC26A/SulP_fam"/>
</dbReference>
<feature type="transmembrane region" description="Helical" evidence="7">
    <location>
        <begin position="16"/>
        <end position="35"/>
    </location>
</feature>